<feature type="transmembrane region" description="Helical" evidence="1">
    <location>
        <begin position="32"/>
        <end position="51"/>
    </location>
</feature>
<feature type="transmembrane region" description="Helical" evidence="1">
    <location>
        <begin position="261"/>
        <end position="281"/>
    </location>
</feature>
<feature type="transmembrane region" description="Helical" evidence="1">
    <location>
        <begin position="151"/>
        <end position="169"/>
    </location>
</feature>
<dbReference type="PANTHER" id="PTHR23028">
    <property type="entry name" value="ACETYLTRANSFERASE"/>
    <property type="match status" value="1"/>
</dbReference>
<protein>
    <submittedName>
        <fullName evidence="3">Acyltransferase</fullName>
    </submittedName>
</protein>
<evidence type="ECO:0000313" key="3">
    <source>
        <dbReference type="EMBL" id="MBC3294682.1"/>
    </source>
</evidence>
<dbReference type="InterPro" id="IPR002656">
    <property type="entry name" value="Acyl_transf_3_dom"/>
</dbReference>
<dbReference type="Pfam" id="PF01757">
    <property type="entry name" value="Acyl_transf_3"/>
    <property type="match status" value="1"/>
</dbReference>
<dbReference type="AlphaFoldDB" id="A0A8H9YU26"/>
<feature type="transmembrane region" description="Helical" evidence="1">
    <location>
        <begin position="175"/>
        <end position="194"/>
    </location>
</feature>
<keyword evidence="1" id="KW-1133">Transmembrane helix</keyword>
<proteinExistence type="predicted"/>
<feature type="transmembrane region" description="Helical" evidence="1">
    <location>
        <begin position="206"/>
        <end position="225"/>
    </location>
</feature>
<keyword evidence="1" id="KW-0812">Transmembrane</keyword>
<feature type="domain" description="Acyltransferase 3" evidence="2">
    <location>
        <begin position="1"/>
        <end position="310"/>
    </location>
</feature>
<evidence type="ECO:0000259" key="2">
    <source>
        <dbReference type="Pfam" id="PF01757"/>
    </source>
</evidence>
<feature type="transmembrane region" description="Helical" evidence="1">
    <location>
        <begin position="231"/>
        <end position="249"/>
    </location>
</feature>
<dbReference type="PANTHER" id="PTHR23028:SF53">
    <property type="entry name" value="ACYL_TRANSF_3 DOMAIN-CONTAINING PROTEIN"/>
    <property type="match status" value="1"/>
</dbReference>
<feature type="transmembrane region" description="Helical" evidence="1">
    <location>
        <begin position="293"/>
        <end position="313"/>
    </location>
</feature>
<keyword evidence="1" id="KW-0472">Membrane</keyword>
<dbReference type="GO" id="GO:0016020">
    <property type="term" value="C:membrane"/>
    <property type="evidence" value="ECO:0007669"/>
    <property type="project" value="TreeGrafter"/>
</dbReference>
<name>A0A8H9YU26_9PSED</name>
<dbReference type="EMBL" id="JABWQF010000016">
    <property type="protein sequence ID" value="MBC3294682.1"/>
    <property type="molecule type" value="Genomic_DNA"/>
</dbReference>
<dbReference type="InterPro" id="IPR050879">
    <property type="entry name" value="Acyltransferase_3"/>
</dbReference>
<feature type="transmembrane region" description="Helical" evidence="1">
    <location>
        <begin position="125"/>
        <end position="144"/>
    </location>
</feature>
<sequence>MLLVTLFHVSRGPSLPGYQIGSFDLFGFMPNGWIGVGIFFIISGFCMGMSTERDFSNGLSLSSYIRYTLKRLMRIAPPYYISIVVWIFIMQVYKVAPKPSELRDVVTHLTFTHNLFQDTFFSISGVYWSIGVEMQFYLVLPFIISMCRGPLSSLLVFLISLVVSIATYGSDLSVVYKWGLMNYLVLFIYGWALYTYKTLLISIINLTKITYFAIPFFVLLLLYSVNGGNNQKMYELVAALTYGIIMLKLGDFIPKDSKSQLLQVLLIVGKSSFSIYLYNYIYNFVMPRTQSPFAIAFMFAGVVGFGVMMYLLVEVNTEKLRSKLFKKKNSFKANGTTDKSAYSIAGK</sequence>
<feature type="transmembrane region" description="Helical" evidence="1">
    <location>
        <begin position="72"/>
        <end position="93"/>
    </location>
</feature>
<evidence type="ECO:0000256" key="1">
    <source>
        <dbReference type="SAM" id="Phobius"/>
    </source>
</evidence>
<keyword evidence="3" id="KW-0808">Transferase</keyword>
<comment type="caution">
    <text evidence="3">The sequence shown here is derived from an EMBL/GenBank/DDBJ whole genome shotgun (WGS) entry which is preliminary data.</text>
</comment>
<dbReference type="GO" id="GO:0016747">
    <property type="term" value="F:acyltransferase activity, transferring groups other than amino-acyl groups"/>
    <property type="evidence" value="ECO:0007669"/>
    <property type="project" value="InterPro"/>
</dbReference>
<accession>A0A8H9YU26</accession>
<keyword evidence="3" id="KW-0012">Acyltransferase</keyword>
<reference evidence="3" key="1">
    <citation type="journal article" date="2020" name="Microorganisms">
        <title>Reliable Identification of Environmental Pseudomonas Isolates Using the rpoD Gene.</title>
        <authorList>
            <consortium name="The Broad Institute Genome Sequencing Platform"/>
            <person name="Girard L."/>
            <person name="Lood C."/>
            <person name="Rokni-Zadeh H."/>
            <person name="van Noort V."/>
            <person name="Lavigne R."/>
            <person name="De Mot R."/>
        </authorList>
    </citation>
    <scope>NUCLEOTIDE SEQUENCE [LARGE SCALE GENOMIC DNA]</scope>
    <source>
        <strain evidence="3">SWRI145</strain>
    </source>
</reference>
<gene>
    <name evidence="3" type="ORF">HU722_24460</name>
</gene>
<organism evidence="3">
    <name type="scientific">Pseudomonas tritici</name>
    <dbReference type="NCBI Taxonomy" id="2745518"/>
    <lineage>
        <taxon>Bacteria</taxon>
        <taxon>Pseudomonadati</taxon>
        <taxon>Pseudomonadota</taxon>
        <taxon>Gammaproteobacteria</taxon>
        <taxon>Pseudomonadales</taxon>
        <taxon>Pseudomonadaceae</taxon>
        <taxon>Pseudomonas</taxon>
    </lineage>
</organism>
<dbReference type="GO" id="GO:0000271">
    <property type="term" value="P:polysaccharide biosynthetic process"/>
    <property type="evidence" value="ECO:0007669"/>
    <property type="project" value="TreeGrafter"/>
</dbReference>